<dbReference type="STRING" id="1324314.BVG16_15725"/>
<evidence type="ECO:0000313" key="3">
    <source>
        <dbReference type="EMBL" id="OPA76630.1"/>
    </source>
</evidence>
<feature type="compositionally biased region" description="Gly residues" evidence="2">
    <location>
        <begin position="173"/>
        <end position="182"/>
    </location>
</feature>
<keyword evidence="4" id="KW-1185">Reference proteome</keyword>
<feature type="region of interest" description="Disordered" evidence="2">
    <location>
        <begin position="161"/>
        <end position="186"/>
    </location>
</feature>
<dbReference type="EMBL" id="MSZX01000006">
    <property type="protein sequence ID" value="OPA76630.1"/>
    <property type="molecule type" value="Genomic_DNA"/>
</dbReference>
<accession>A0A1T2X9V5</accession>
<dbReference type="InterPro" id="IPR009636">
    <property type="entry name" value="SCAF"/>
</dbReference>
<sequence>MNKEQFIALGLTDEQADKAAAASQDELKGFVPKARFDEVNEAKKKFEGDLSDRDKQLVDLKKAAEGNEELKNQIETLQADNKTATDKYTTDMKDLRVSTALKLALGNDVHDTDLVLSLLDKTKIEIDEAGSIKAGFDDQVKALRESKAFLFAEKQEDKGFQFKGAKPVEGKGDNGGGSGQTGDFGKRLADFAKSNEGLDKARASYFE</sequence>
<evidence type="ECO:0000256" key="1">
    <source>
        <dbReference type="SAM" id="Coils"/>
    </source>
</evidence>
<keyword evidence="1" id="KW-0175">Coiled coil</keyword>
<dbReference type="Proteomes" id="UP000190188">
    <property type="component" value="Unassembled WGS sequence"/>
</dbReference>
<evidence type="ECO:0000256" key="2">
    <source>
        <dbReference type="SAM" id="MobiDB-lite"/>
    </source>
</evidence>
<feature type="coiled-coil region" evidence="1">
    <location>
        <begin position="60"/>
        <end position="87"/>
    </location>
</feature>
<dbReference type="AlphaFoldDB" id="A0A1T2X9V5"/>
<dbReference type="RefSeq" id="WP_078499645.1">
    <property type="nucleotide sequence ID" value="NZ_MSZX01000006.1"/>
</dbReference>
<organism evidence="3 4">
    <name type="scientific">Paenibacillus selenitireducens</name>
    <dbReference type="NCBI Taxonomy" id="1324314"/>
    <lineage>
        <taxon>Bacteria</taxon>
        <taxon>Bacillati</taxon>
        <taxon>Bacillota</taxon>
        <taxon>Bacilli</taxon>
        <taxon>Bacillales</taxon>
        <taxon>Paenibacillaceae</taxon>
        <taxon>Paenibacillus</taxon>
    </lineage>
</organism>
<feature type="compositionally biased region" description="Basic and acidic residues" evidence="2">
    <location>
        <begin position="161"/>
        <end position="172"/>
    </location>
</feature>
<dbReference type="Pfam" id="PF06810">
    <property type="entry name" value="Phage_scaffold"/>
    <property type="match status" value="1"/>
</dbReference>
<protein>
    <recommendedName>
        <fullName evidence="5">Phage minor structural protein GP20</fullName>
    </recommendedName>
</protein>
<reference evidence="3 4" key="1">
    <citation type="submission" date="2017-01" db="EMBL/GenBank/DDBJ databases">
        <title>Genome analysis of Paenibacillus selenitrireducens ES3-24.</title>
        <authorList>
            <person name="Xu D."/>
            <person name="Yao R."/>
            <person name="Zheng S."/>
        </authorList>
    </citation>
    <scope>NUCLEOTIDE SEQUENCE [LARGE SCALE GENOMIC DNA]</scope>
    <source>
        <strain evidence="3 4">ES3-24</strain>
    </source>
</reference>
<comment type="caution">
    <text evidence="3">The sequence shown here is derived from an EMBL/GenBank/DDBJ whole genome shotgun (WGS) entry which is preliminary data.</text>
</comment>
<evidence type="ECO:0000313" key="4">
    <source>
        <dbReference type="Proteomes" id="UP000190188"/>
    </source>
</evidence>
<gene>
    <name evidence="3" type="ORF">BVG16_15725</name>
</gene>
<evidence type="ECO:0008006" key="5">
    <source>
        <dbReference type="Google" id="ProtNLM"/>
    </source>
</evidence>
<name>A0A1T2X9V5_9BACL</name>
<proteinExistence type="predicted"/>